<feature type="domain" description="Calcineurin-like phosphoesterase" evidence="1">
    <location>
        <begin position="32"/>
        <end position="150"/>
    </location>
</feature>
<organism evidence="2 3">
    <name type="scientific">Sinomicrobium oceani</name>
    <dbReference type="NCBI Taxonomy" id="1150368"/>
    <lineage>
        <taxon>Bacteria</taxon>
        <taxon>Pseudomonadati</taxon>
        <taxon>Bacteroidota</taxon>
        <taxon>Flavobacteriia</taxon>
        <taxon>Flavobacteriales</taxon>
        <taxon>Flavobacteriaceae</taxon>
        <taxon>Sinomicrobium</taxon>
    </lineage>
</organism>
<dbReference type="InterPro" id="IPR029052">
    <property type="entry name" value="Metallo-depent_PP-like"/>
</dbReference>
<evidence type="ECO:0000313" key="2">
    <source>
        <dbReference type="EMBL" id="SFW50337.1"/>
    </source>
</evidence>
<evidence type="ECO:0000313" key="3">
    <source>
        <dbReference type="Proteomes" id="UP000182248"/>
    </source>
</evidence>
<dbReference type="SUPFAM" id="SSF56300">
    <property type="entry name" value="Metallo-dependent phosphatases"/>
    <property type="match status" value="1"/>
</dbReference>
<dbReference type="Proteomes" id="UP000182248">
    <property type="component" value="Unassembled WGS sequence"/>
</dbReference>
<reference evidence="2 3" key="1">
    <citation type="submission" date="2016-11" db="EMBL/GenBank/DDBJ databases">
        <authorList>
            <person name="Jaros S."/>
            <person name="Januszkiewicz K."/>
            <person name="Wedrychowicz H."/>
        </authorList>
    </citation>
    <scope>NUCLEOTIDE SEQUENCE [LARGE SCALE GENOMIC DNA]</scope>
    <source>
        <strain evidence="2 3">CGMCC 1.12145</strain>
    </source>
</reference>
<evidence type="ECO:0000259" key="1">
    <source>
        <dbReference type="Pfam" id="PF00149"/>
    </source>
</evidence>
<dbReference type="RefSeq" id="WP_072317210.1">
    <property type="nucleotide sequence ID" value="NZ_FPJE01000009.1"/>
</dbReference>
<protein>
    <submittedName>
        <fullName evidence="2">Calcineurin-like phosphoesterase</fullName>
    </submittedName>
</protein>
<dbReference type="EMBL" id="FPJE01000009">
    <property type="protein sequence ID" value="SFW50337.1"/>
    <property type="molecule type" value="Genomic_DNA"/>
</dbReference>
<proteinExistence type="predicted"/>
<gene>
    <name evidence="2" type="ORF">SAMN02927921_01986</name>
</gene>
<dbReference type="STRING" id="1150368.SAMN02927921_01986"/>
<sequence length="611" mass="69702">MRSYLPSFLFFLLLFPVPRIFSQSGADPEATRIAFLADVHLQDLYGTFTDTGYRGIINPETGKYTLLRTMGAQLHSTRIFNENYFAFLTALQDIAARGIRLVALPGDYSDDGQPIHVNGLRHILDHYSGQYGMQFFITTGNHDPVGPFRQEAGKSDFLGAGGKNQLITSIAKDTVRNTTTALPPVFSRDIAKSGYADIMKTLEHFGFYPSPDNLYWATPFSTYTPDSYTIEKAREAGRLQNRMYDVLPGYPVPDASYVVEPVPGLWLLALDGDVHIPEDPTVSPEHAGNYSGAGTGYKNVLSHKQHLIGWVKEITALARKYHKTLIAFSHFPMIDFNDDASPLLEKLFGGKKWQLGRVPPEAVAETFAKAGLRVHVGGHMHINDTGIRNYDTGDWLVNIQSPSPAAYMPGYKILTIHDEDIEVETVSLSDVTEFRALFPLYETEYEYLQNREQPLWDKSILRSKTYKDFTLWHLRELVRLRFLKDWPEELREAILARKGTDFIAMISNPQHKKELRKSGLRYRDFRKWDGRDLLYDFYKLRNADELAFADIPEKRIAQYNYLAEHYRKLPYNSPLHSRLQLVFECLHHFLHGAPAAHFRIDMVSGTLKALP</sequence>
<keyword evidence="3" id="KW-1185">Reference proteome</keyword>
<dbReference type="AlphaFoldDB" id="A0A1K1PRZ8"/>
<dbReference type="InterPro" id="IPR004843">
    <property type="entry name" value="Calcineurin-like_PHP"/>
</dbReference>
<accession>A0A1K1PRZ8</accession>
<dbReference type="GO" id="GO:0016787">
    <property type="term" value="F:hydrolase activity"/>
    <property type="evidence" value="ECO:0007669"/>
    <property type="project" value="InterPro"/>
</dbReference>
<dbReference type="OrthoDB" id="5695107at2"/>
<name>A0A1K1PRZ8_9FLAO</name>
<dbReference type="Gene3D" id="3.60.21.10">
    <property type="match status" value="2"/>
</dbReference>
<dbReference type="Pfam" id="PF00149">
    <property type="entry name" value="Metallophos"/>
    <property type="match status" value="1"/>
</dbReference>